<dbReference type="PANTHER" id="PTHR38588:SF1">
    <property type="entry name" value="BLL0334 PROTEIN"/>
    <property type="match status" value="1"/>
</dbReference>
<keyword evidence="2" id="KW-0472">Membrane</keyword>
<organism evidence="3 4">
    <name type="scientific">Streptacidiphilus cavernicola</name>
    <dbReference type="NCBI Taxonomy" id="3342716"/>
    <lineage>
        <taxon>Bacteria</taxon>
        <taxon>Bacillati</taxon>
        <taxon>Actinomycetota</taxon>
        <taxon>Actinomycetes</taxon>
        <taxon>Kitasatosporales</taxon>
        <taxon>Streptomycetaceae</taxon>
        <taxon>Streptacidiphilus</taxon>
    </lineage>
</organism>
<evidence type="ECO:0000313" key="3">
    <source>
        <dbReference type="EMBL" id="MFC1418437.1"/>
    </source>
</evidence>
<feature type="compositionally biased region" description="Basic and acidic residues" evidence="1">
    <location>
        <begin position="278"/>
        <end position="293"/>
    </location>
</feature>
<dbReference type="EMBL" id="JBHFAB010000012">
    <property type="protein sequence ID" value="MFC1418437.1"/>
    <property type="molecule type" value="Genomic_DNA"/>
</dbReference>
<accession>A0ABV6VXD8</accession>
<dbReference type="Gene3D" id="3.30.530.20">
    <property type="match status" value="1"/>
</dbReference>
<feature type="transmembrane region" description="Helical" evidence="2">
    <location>
        <begin position="296"/>
        <end position="314"/>
    </location>
</feature>
<dbReference type="InterPro" id="IPR023393">
    <property type="entry name" value="START-like_dom_sf"/>
</dbReference>
<dbReference type="RefSeq" id="WP_380537234.1">
    <property type="nucleotide sequence ID" value="NZ_JBHFAB010000012.1"/>
</dbReference>
<evidence type="ECO:0000313" key="4">
    <source>
        <dbReference type="Proteomes" id="UP001592531"/>
    </source>
</evidence>
<dbReference type="SUPFAM" id="SSF55961">
    <property type="entry name" value="Bet v1-like"/>
    <property type="match status" value="1"/>
</dbReference>
<evidence type="ECO:0000256" key="1">
    <source>
        <dbReference type="SAM" id="MobiDB-lite"/>
    </source>
</evidence>
<keyword evidence="2" id="KW-0812">Transmembrane</keyword>
<comment type="caution">
    <text evidence="3">The sequence shown here is derived from an EMBL/GenBank/DDBJ whole genome shotgun (WGS) entry which is preliminary data.</text>
</comment>
<feature type="region of interest" description="Disordered" evidence="1">
    <location>
        <begin position="247"/>
        <end position="293"/>
    </location>
</feature>
<feature type="compositionally biased region" description="Low complexity" evidence="1">
    <location>
        <begin position="266"/>
        <end position="275"/>
    </location>
</feature>
<dbReference type="InterPro" id="IPR010419">
    <property type="entry name" value="CO_DH_gsu"/>
</dbReference>
<keyword evidence="4" id="KW-1185">Reference proteome</keyword>
<name>A0ABV6VXD8_9ACTN</name>
<dbReference type="Proteomes" id="UP001592531">
    <property type="component" value="Unassembled WGS sequence"/>
</dbReference>
<gene>
    <name evidence="3" type="ORF">ACEZDE_17575</name>
</gene>
<protein>
    <submittedName>
        <fullName evidence="3">CoxG family protein</fullName>
    </submittedName>
</protein>
<evidence type="ECO:0000256" key="2">
    <source>
        <dbReference type="SAM" id="Phobius"/>
    </source>
</evidence>
<keyword evidence="2" id="KW-1133">Transmembrane helix</keyword>
<dbReference type="PANTHER" id="PTHR38588">
    <property type="entry name" value="BLL0334 PROTEIN"/>
    <property type="match status" value="1"/>
</dbReference>
<proteinExistence type="predicted"/>
<sequence>MEHEVLVPLPQHTVRRALRRPDVLARCLPGFTAQEPAGQEGHDLPLLAGRLKLRVGSNSITYRSELRLTGDAGDSGDADPVFLIRAVQSVGSGEVAGTLQVSTFTEGPVGTRIVFRGDFGGKGRIEDLPPQALVLAARRLLDRFCAAMTADPEVTGGLGPGVVGGADESYQPIDLGDLTDLADLTDLGDLADLSDLSDLADLADLEVPDESGLFMIEEPAAFNAAAALNEPWPEAPGNRRSIVGRSAEEVDHAPPSGRYGPALPPRSARSRAAARWGSPERRMGEPPSADVEHSRLPWVVGGGVALLGGAVILVRTIRRRG</sequence>
<reference evidence="3 4" key="1">
    <citation type="submission" date="2024-09" db="EMBL/GenBank/DDBJ databases">
        <authorList>
            <person name="Lee S.D."/>
        </authorList>
    </citation>
    <scope>NUCLEOTIDE SEQUENCE [LARGE SCALE GENOMIC DNA]</scope>
    <source>
        <strain evidence="3 4">N8-3</strain>
    </source>
</reference>